<protein>
    <recommendedName>
        <fullName evidence="4">Porin</fullName>
    </recommendedName>
</protein>
<dbReference type="EMBL" id="AMZN01000072">
    <property type="protein sequence ID" value="ELR69509.1"/>
    <property type="molecule type" value="Genomic_DNA"/>
</dbReference>
<evidence type="ECO:0008006" key="4">
    <source>
        <dbReference type="Google" id="ProtNLM"/>
    </source>
</evidence>
<dbReference type="Proteomes" id="UP000011135">
    <property type="component" value="Unassembled WGS sequence"/>
</dbReference>
<accession>L8JPS2</accession>
<feature type="chain" id="PRO_5003993259" description="Porin" evidence="1">
    <location>
        <begin position="25"/>
        <end position="398"/>
    </location>
</feature>
<feature type="signal peptide" evidence="1">
    <location>
        <begin position="1"/>
        <end position="24"/>
    </location>
</feature>
<evidence type="ECO:0000313" key="2">
    <source>
        <dbReference type="EMBL" id="ELR69509.1"/>
    </source>
</evidence>
<evidence type="ECO:0000313" key="3">
    <source>
        <dbReference type="Proteomes" id="UP000011135"/>
    </source>
</evidence>
<dbReference type="PATRIC" id="fig|1237149.3.peg.4509"/>
<dbReference type="AlphaFoldDB" id="L8JPS2"/>
<keyword evidence="3" id="KW-1185">Reference proteome</keyword>
<name>L8JPS2_9BACT</name>
<evidence type="ECO:0000256" key="1">
    <source>
        <dbReference type="SAM" id="SignalP"/>
    </source>
</evidence>
<proteinExistence type="predicted"/>
<sequence length="398" mass="45990">MVFMNSNSLKLLCLISIWPAYAWAQEKPYQDFSADVELEERFFFNEGLYEGQKQNYLSIALRPEYFVEWNNGRSSFKMSLFGRYDQHDENRTHADIRELYWRMVRDNKELSVGLKEVFWGVTESAHIVNVINQTDIVESFDGEAKLGQPMVHYSVVKPYGTFDAFVMPYFRTPTFPGENGRLRTPFLIDADDIEFESDMEEFHPDLAFRWSHFFGVFDIGISHFYGTSRQPLIKEGEAFELEFALVNQTGLDLQATTGPVLWKLEAIYNSNGIKDYTALAAGFEYTFGNVSGKGLDIGLLGEYLYDSRDELAFNSLQNDVFTGVRLAFNDMSDSQLLAGAIFDLHEGSRLISVEGSRRFGETWTVELEGRFFKNVSDKEFVHFMRRDSFLRLVVSKYF</sequence>
<comment type="caution">
    <text evidence="2">The sequence shown here is derived from an EMBL/GenBank/DDBJ whole genome shotgun (WGS) entry which is preliminary data.</text>
</comment>
<gene>
    <name evidence="2" type="ORF">C900_05041</name>
</gene>
<reference evidence="2 3" key="1">
    <citation type="submission" date="2012-12" db="EMBL/GenBank/DDBJ databases">
        <title>Genome assembly of Fulvivirga imtechensis AK7.</title>
        <authorList>
            <person name="Nupur N."/>
            <person name="Khatri I."/>
            <person name="Kumar R."/>
            <person name="Subramanian S."/>
            <person name="Pinnaka A."/>
        </authorList>
    </citation>
    <scope>NUCLEOTIDE SEQUENCE [LARGE SCALE GENOMIC DNA]</scope>
    <source>
        <strain evidence="2 3">AK7</strain>
    </source>
</reference>
<dbReference type="eggNOG" id="ENOG502Z89J">
    <property type="taxonomic scope" value="Bacteria"/>
</dbReference>
<dbReference type="STRING" id="1237149.C900_05041"/>
<organism evidence="2 3">
    <name type="scientific">Fulvivirga imtechensis AK7</name>
    <dbReference type="NCBI Taxonomy" id="1237149"/>
    <lineage>
        <taxon>Bacteria</taxon>
        <taxon>Pseudomonadati</taxon>
        <taxon>Bacteroidota</taxon>
        <taxon>Cytophagia</taxon>
        <taxon>Cytophagales</taxon>
        <taxon>Fulvivirgaceae</taxon>
        <taxon>Fulvivirga</taxon>
    </lineage>
</organism>
<keyword evidence="1" id="KW-0732">Signal</keyword>